<comment type="caution">
    <text evidence="2">The sequence shown here is derived from an EMBL/GenBank/DDBJ whole genome shotgun (WGS) entry which is preliminary data.</text>
</comment>
<name>A0AAV7VQR6_PLEWA</name>
<dbReference type="EMBL" id="JANPWB010000003">
    <property type="protein sequence ID" value="KAJ1203007.1"/>
    <property type="molecule type" value="Genomic_DNA"/>
</dbReference>
<organism evidence="2 3">
    <name type="scientific">Pleurodeles waltl</name>
    <name type="common">Iberian ribbed newt</name>
    <dbReference type="NCBI Taxonomy" id="8319"/>
    <lineage>
        <taxon>Eukaryota</taxon>
        <taxon>Metazoa</taxon>
        <taxon>Chordata</taxon>
        <taxon>Craniata</taxon>
        <taxon>Vertebrata</taxon>
        <taxon>Euteleostomi</taxon>
        <taxon>Amphibia</taxon>
        <taxon>Batrachia</taxon>
        <taxon>Caudata</taxon>
        <taxon>Salamandroidea</taxon>
        <taxon>Salamandridae</taxon>
        <taxon>Pleurodelinae</taxon>
        <taxon>Pleurodeles</taxon>
    </lineage>
</organism>
<dbReference type="Proteomes" id="UP001066276">
    <property type="component" value="Chromosome 2_1"/>
</dbReference>
<gene>
    <name evidence="2" type="ORF">NDU88_006802</name>
</gene>
<feature type="compositionally biased region" description="Polar residues" evidence="1">
    <location>
        <begin position="7"/>
        <end position="16"/>
    </location>
</feature>
<reference evidence="2" key="1">
    <citation type="journal article" date="2022" name="bioRxiv">
        <title>Sequencing and chromosome-scale assembly of the giantPleurodeles waltlgenome.</title>
        <authorList>
            <person name="Brown T."/>
            <person name="Elewa A."/>
            <person name="Iarovenko S."/>
            <person name="Subramanian E."/>
            <person name="Araus A.J."/>
            <person name="Petzold A."/>
            <person name="Susuki M."/>
            <person name="Suzuki K.-i.T."/>
            <person name="Hayashi T."/>
            <person name="Toyoda A."/>
            <person name="Oliveira C."/>
            <person name="Osipova E."/>
            <person name="Leigh N.D."/>
            <person name="Simon A."/>
            <person name="Yun M.H."/>
        </authorList>
    </citation>
    <scope>NUCLEOTIDE SEQUENCE</scope>
    <source>
        <strain evidence="2">20211129_DDA</strain>
        <tissue evidence="2">Liver</tissue>
    </source>
</reference>
<proteinExistence type="predicted"/>
<sequence>MQGPATPLTSPMTQPTPKKARACPPSLAHLVFLGLRTGRYYRSPSRSSASRSCVCSRRHCLQATGAPLRQLQVDPHESGTGALHGVPQSPCLALFGSPAPMSQQAPRKVRAGPPSLGHVVVWASRAGRHRRSPRDPLPPALALLAPDDSGPPCWHQGGPRKTVIGVPRGATQPQATIRHVSRLPESPAHSHIQTPGAAMASRFSSLTLASGKLGPRCAMQPLSHRFGTLLLRRQLWGKGPYGWIIIGPVGALGLYIRHLACVATPP</sequence>
<evidence type="ECO:0000313" key="3">
    <source>
        <dbReference type="Proteomes" id="UP001066276"/>
    </source>
</evidence>
<evidence type="ECO:0000313" key="2">
    <source>
        <dbReference type="EMBL" id="KAJ1203007.1"/>
    </source>
</evidence>
<dbReference type="AlphaFoldDB" id="A0AAV7VQR6"/>
<keyword evidence="3" id="KW-1185">Reference proteome</keyword>
<evidence type="ECO:0000256" key="1">
    <source>
        <dbReference type="SAM" id="MobiDB-lite"/>
    </source>
</evidence>
<protein>
    <submittedName>
        <fullName evidence="2">Uncharacterized protein</fullName>
    </submittedName>
</protein>
<feature type="region of interest" description="Disordered" evidence="1">
    <location>
        <begin position="1"/>
        <end position="22"/>
    </location>
</feature>
<accession>A0AAV7VQR6</accession>